<dbReference type="Gene3D" id="3.60.15.10">
    <property type="entry name" value="Ribonuclease Z/Hydroxyacylglutathione hydrolase-like"/>
    <property type="match status" value="1"/>
</dbReference>
<proteinExistence type="predicted"/>
<dbReference type="KEGG" id="salk:FBQ74_10240"/>
<dbReference type="PANTHER" id="PTHR43084">
    <property type="entry name" value="PERSULFIDE DIOXYGENASE ETHE1"/>
    <property type="match status" value="1"/>
</dbReference>
<feature type="domain" description="Metallo-beta-lactamase" evidence="2">
    <location>
        <begin position="14"/>
        <end position="203"/>
    </location>
</feature>
<keyword evidence="1" id="KW-0479">Metal-binding</keyword>
<dbReference type="GO" id="GO:0046872">
    <property type="term" value="F:metal ion binding"/>
    <property type="evidence" value="ECO:0007669"/>
    <property type="project" value="UniProtKB-KW"/>
</dbReference>
<dbReference type="Proteomes" id="UP000304912">
    <property type="component" value="Chromosome"/>
</dbReference>
<dbReference type="InterPro" id="IPR051682">
    <property type="entry name" value="Mito_Persulfide_Diox"/>
</dbReference>
<dbReference type="InterPro" id="IPR044528">
    <property type="entry name" value="POD-like_MBL-fold"/>
</dbReference>
<dbReference type="GO" id="GO:0016787">
    <property type="term" value="F:hydrolase activity"/>
    <property type="evidence" value="ECO:0007669"/>
    <property type="project" value="UniProtKB-KW"/>
</dbReference>
<dbReference type="AlphaFoldDB" id="A0A5B7YDS7"/>
<dbReference type="GO" id="GO:0050313">
    <property type="term" value="F:sulfur dioxygenase activity"/>
    <property type="evidence" value="ECO:0007669"/>
    <property type="project" value="InterPro"/>
</dbReference>
<sequence length="291" mass="31673">MTIHIKAFYDKATGTGTYVVHDVLTRQAAVIDPVLHFDSAAGTVGTRLADEQLSYVDTENLQLKYVCDTHAHADHLSAAAYLKAKSGAKTVISKGIGEVQARFSQRFNKPVVADLSTLYDVLVGEGDTLTLGDVAINVIATPGHTSDSTSYLIEDNIFVGDTLFMPDVGTARCDFPGGDAAQLYNSISRIHCLDDNTTIWVCHDYPPSHRKASLHTTVAESRRSNIHVNDNMNESDFIAVRTKRDSSLAVPKLLYPSLQVNLWGAQLPAPEANGTRYIKIPLTTKENANAN</sequence>
<evidence type="ECO:0000259" key="2">
    <source>
        <dbReference type="SMART" id="SM00849"/>
    </source>
</evidence>
<keyword evidence="4" id="KW-1185">Reference proteome</keyword>
<reference evidence="3 4" key="1">
    <citation type="submission" date="2019-04" db="EMBL/GenBank/DDBJ databases">
        <title>Salinimonas iocasae sp. nov., a halophilic bacterium isolated from the outer tube casing of tubeworms in Okinawa Trough.</title>
        <authorList>
            <person name="Zhang H."/>
            <person name="Wang H."/>
            <person name="Li C."/>
        </authorList>
    </citation>
    <scope>NUCLEOTIDE SEQUENCE [LARGE SCALE GENOMIC DNA]</scope>
    <source>
        <strain evidence="3 4">KX18D6</strain>
    </source>
</reference>
<evidence type="ECO:0000313" key="3">
    <source>
        <dbReference type="EMBL" id="QCZ93842.1"/>
    </source>
</evidence>
<name>A0A5B7YDS7_9ALTE</name>
<dbReference type="GO" id="GO:0070813">
    <property type="term" value="P:hydrogen sulfide metabolic process"/>
    <property type="evidence" value="ECO:0007669"/>
    <property type="project" value="TreeGrafter"/>
</dbReference>
<dbReference type="OrthoDB" id="9784009at2"/>
<dbReference type="RefSeq" id="WP_139756585.1">
    <property type="nucleotide sequence ID" value="NZ_CP039852.1"/>
</dbReference>
<dbReference type="InterPro" id="IPR036866">
    <property type="entry name" value="RibonucZ/Hydroxyglut_hydro"/>
</dbReference>
<dbReference type="EMBL" id="CP039852">
    <property type="protein sequence ID" value="QCZ93842.1"/>
    <property type="molecule type" value="Genomic_DNA"/>
</dbReference>
<protein>
    <submittedName>
        <fullName evidence="3">MBL fold metallo-hydrolase</fullName>
    </submittedName>
</protein>
<accession>A0A5B7YDS7</accession>
<dbReference type="InterPro" id="IPR001279">
    <property type="entry name" value="Metallo-B-lactamas"/>
</dbReference>
<gene>
    <name evidence="3" type="ORF">FBQ74_10240</name>
</gene>
<dbReference type="Pfam" id="PF00753">
    <property type="entry name" value="Lactamase_B"/>
    <property type="match status" value="1"/>
</dbReference>
<organism evidence="3 4">
    <name type="scientific">Salinimonas iocasae</name>
    <dbReference type="NCBI Taxonomy" id="2572577"/>
    <lineage>
        <taxon>Bacteria</taxon>
        <taxon>Pseudomonadati</taxon>
        <taxon>Pseudomonadota</taxon>
        <taxon>Gammaproteobacteria</taxon>
        <taxon>Alteromonadales</taxon>
        <taxon>Alteromonadaceae</taxon>
        <taxon>Alteromonas/Salinimonas group</taxon>
        <taxon>Salinimonas</taxon>
    </lineage>
</organism>
<keyword evidence="3" id="KW-0378">Hydrolase</keyword>
<dbReference type="SMART" id="SM00849">
    <property type="entry name" value="Lactamase_B"/>
    <property type="match status" value="1"/>
</dbReference>
<evidence type="ECO:0000256" key="1">
    <source>
        <dbReference type="ARBA" id="ARBA00022723"/>
    </source>
</evidence>
<evidence type="ECO:0000313" key="4">
    <source>
        <dbReference type="Proteomes" id="UP000304912"/>
    </source>
</evidence>
<dbReference type="PANTHER" id="PTHR43084:SF1">
    <property type="entry name" value="PERSULFIDE DIOXYGENASE ETHE1, MITOCHONDRIAL"/>
    <property type="match status" value="1"/>
</dbReference>
<dbReference type="GO" id="GO:0006749">
    <property type="term" value="P:glutathione metabolic process"/>
    <property type="evidence" value="ECO:0007669"/>
    <property type="project" value="InterPro"/>
</dbReference>
<dbReference type="CDD" id="cd07724">
    <property type="entry name" value="POD-like_MBL-fold"/>
    <property type="match status" value="1"/>
</dbReference>
<dbReference type="SUPFAM" id="SSF56281">
    <property type="entry name" value="Metallo-hydrolase/oxidoreductase"/>
    <property type="match status" value="1"/>
</dbReference>